<feature type="region of interest" description="Disordered" evidence="1">
    <location>
        <begin position="93"/>
        <end position="136"/>
    </location>
</feature>
<dbReference type="Proteomes" id="UP000009131">
    <property type="component" value="Unassembled WGS sequence"/>
</dbReference>
<evidence type="ECO:0000313" key="3">
    <source>
        <dbReference type="Proteomes" id="UP000009131"/>
    </source>
</evidence>
<feature type="compositionally biased region" description="Low complexity" evidence="1">
    <location>
        <begin position="59"/>
        <end position="71"/>
    </location>
</feature>
<dbReference type="eggNOG" id="ENOG502RZ40">
    <property type="taxonomic scope" value="Eukaryota"/>
</dbReference>
<dbReference type="GO" id="GO:0038203">
    <property type="term" value="P:TORC2 signaling"/>
    <property type="evidence" value="ECO:0007669"/>
    <property type="project" value="TreeGrafter"/>
</dbReference>
<dbReference type="InterPro" id="IPR013745">
    <property type="entry name" value="Bit61/PRR5"/>
</dbReference>
<evidence type="ECO:0000256" key="1">
    <source>
        <dbReference type="SAM" id="MobiDB-lite"/>
    </source>
</evidence>
<feature type="region of interest" description="Disordered" evidence="1">
    <location>
        <begin position="330"/>
        <end position="353"/>
    </location>
</feature>
<dbReference type="PANTHER" id="PTHR32428:SF2">
    <property type="entry name" value="TARGET OF RAPAMYCIN COMPLEX 2 SUBUNIT BIT61-RELATED"/>
    <property type="match status" value="1"/>
</dbReference>
<dbReference type="OrthoDB" id="2290221at2759"/>
<gene>
    <name evidence="2" type="primary">Mo00421</name>
    <name evidence="2" type="ORF">E5Q_00421</name>
</gene>
<reference evidence="2 3" key="1">
    <citation type="journal article" date="2011" name="J. Gen. Appl. Microbiol.">
        <title>Draft genome sequencing of the enigmatic basidiomycete Mixia osmundae.</title>
        <authorList>
            <person name="Nishida H."/>
            <person name="Nagatsuka Y."/>
            <person name="Sugiyama J."/>
        </authorList>
    </citation>
    <scope>NUCLEOTIDE SEQUENCE [LARGE SCALE GENOMIC DNA]</scope>
    <source>
        <strain evidence="3">CBS 9802 / IAM 14324 / JCM 22182 / KY 12970</strain>
    </source>
</reference>
<dbReference type="GO" id="GO:0031932">
    <property type="term" value="C:TORC2 complex"/>
    <property type="evidence" value="ECO:0007669"/>
    <property type="project" value="TreeGrafter"/>
</dbReference>
<dbReference type="PANTHER" id="PTHR32428">
    <property type="entry name" value="TARGET OF RAPAMYCIN COMPLEX 2 SUBUNIT BIT61-RELATED"/>
    <property type="match status" value="1"/>
</dbReference>
<evidence type="ECO:0008006" key="4">
    <source>
        <dbReference type="Google" id="ProtNLM"/>
    </source>
</evidence>
<dbReference type="HOGENOM" id="CLU_588034_0_0_1"/>
<dbReference type="RefSeq" id="XP_014571452.1">
    <property type="nucleotide sequence ID" value="XM_014715966.1"/>
</dbReference>
<accession>G7DTC8</accession>
<feature type="compositionally biased region" description="Basic and acidic residues" evidence="1">
    <location>
        <begin position="27"/>
        <end position="42"/>
    </location>
</feature>
<keyword evidence="3" id="KW-1185">Reference proteome</keyword>
<feature type="compositionally biased region" description="Polar residues" evidence="1">
    <location>
        <begin position="1"/>
        <end position="10"/>
    </location>
</feature>
<name>G7DTC8_MIXOS</name>
<evidence type="ECO:0000313" key="2">
    <source>
        <dbReference type="EMBL" id="GAA93775.1"/>
    </source>
</evidence>
<dbReference type="EMBL" id="BABT02000025">
    <property type="protein sequence ID" value="GAA93775.1"/>
    <property type="molecule type" value="Genomic_DNA"/>
</dbReference>
<dbReference type="STRING" id="764103.G7DTC8"/>
<feature type="compositionally biased region" description="Polar residues" evidence="1">
    <location>
        <begin position="122"/>
        <end position="131"/>
    </location>
</feature>
<dbReference type="FunCoup" id="G7DTC8">
    <property type="interactions" value="3"/>
</dbReference>
<proteinExistence type="predicted"/>
<dbReference type="Pfam" id="PF08539">
    <property type="entry name" value="HbrB"/>
    <property type="match status" value="1"/>
</dbReference>
<dbReference type="AlphaFoldDB" id="G7DTC8"/>
<reference evidence="2 3" key="2">
    <citation type="journal article" date="2012" name="Open Biol.">
        <title>Characteristics of nucleosomes and linker DNA regions on the genome of the basidiomycete Mixia osmundae revealed by mono- and dinucleosome mapping.</title>
        <authorList>
            <person name="Nishida H."/>
            <person name="Kondo S."/>
            <person name="Matsumoto T."/>
            <person name="Suzuki Y."/>
            <person name="Yoshikawa H."/>
            <person name="Taylor T.D."/>
            <person name="Sugiyama J."/>
        </authorList>
    </citation>
    <scope>NUCLEOTIDE SEQUENCE [LARGE SCALE GENOMIC DNA]</scope>
    <source>
        <strain evidence="3">CBS 9802 / IAM 14324 / JCM 22182 / KY 12970</strain>
    </source>
</reference>
<comment type="caution">
    <text evidence="2">The sequence shown here is derived from an EMBL/GenBank/DDBJ whole genome shotgun (WGS) entry which is preliminary data.</text>
</comment>
<organism evidence="2 3">
    <name type="scientific">Mixia osmundae (strain CBS 9802 / IAM 14324 / JCM 22182 / KY 12970)</name>
    <dbReference type="NCBI Taxonomy" id="764103"/>
    <lineage>
        <taxon>Eukaryota</taxon>
        <taxon>Fungi</taxon>
        <taxon>Dikarya</taxon>
        <taxon>Basidiomycota</taxon>
        <taxon>Pucciniomycotina</taxon>
        <taxon>Mixiomycetes</taxon>
        <taxon>Mixiales</taxon>
        <taxon>Mixiaceae</taxon>
        <taxon>Mixia</taxon>
    </lineage>
</organism>
<feature type="region of interest" description="Disordered" evidence="1">
    <location>
        <begin position="1"/>
        <end position="79"/>
    </location>
</feature>
<dbReference type="InParanoid" id="G7DTC8"/>
<sequence>MQNRTDSTQAALPERATLRAPSPGGQDSKKAVEPVSPRKDFPGLRIPRSGSFSSARGEGSTSPSGYTSTTPNERTESRGMSMSNLFMNFRHRKESTASMSSRPDLASQRHDSTDDGAVTPRESLTTSTGGQSLYGAKSPASVSTAVLVSQYQQASRPSMNAKTSLSTYDSRTLAAVLEKLEIHRPSMFNQLVPGQHQTTQSLGSSTDDVWQNVCVKVLPIFNGEGHQGFIEDLNDDVARHVKRSVERSPVHAIANLTSDLAQLLDIGMLTLASKLNNPLHPLSSDKLASRTVEIWTFFFGGPLPYLQGIFLPLETDEALLKIAARGRSASSPTAASRRASNDPRPSSRPAKPINVRGLALKSFRDKLILPNYDQLLRTYAQVRGTASRRSSSVDARLTEAHGITQAATLSSTSSHAQSKRLQMTAMLAALRTQDEAQRKLDHLLSAHLYSTLERDGSDEPVDPAQ</sequence>
<protein>
    <recommendedName>
        <fullName evidence="4">HbrB-like protein</fullName>
    </recommendedName>
</protein>